<evidence type="ECO:0000259" key="1">
    <source>
        <dbReference type="PROSITE" id="PS50004"/>
    </source>
</evidence>
<dbReference type="InterPro" id="IPR029071">
    <property type="entry name" value="Ubiquitin-like_domsf"/>
</dbReference>
<dbReference type="PROSITE" id="PS50004">
    <property type="entry name" value="C2"/>
    <property type="match status" value="1"/>
</dbReference>
<evidence type="ECO:0000313" key="3">
    <source>
        <dbReference type="Proteomes" id="UP000193380"/>
    </source>
</evidence>
<dbReference type="Gene3D" id="2.60.40.150">
    <property type="entry name" value="C2 domain"/>
    <property type="match status" value="1"/>
</dbReference>
<protein>
    <recommendedName>
        <fullName evidence="1">C2 domain-containing protein</fullName>
    </recommendedName>
</protein>
<evidence type="ECO:0000313" key="2">
    <source>
        <dbReference type="EMBL" id="CDQ79851.1"/>
    </source>
</evidence>
<name>A0A060XK61_ONCMY</name>
<dbReference type="SUPFAM" id="SSF49562">
    <property type="entry name" value="C2 domain (Calcium/lipid-binding domain, CaLB)"/>
    <property type="match status" value="1"/>
</dbReference>
<dbReference type="InterPro" id="IPR035892">
    <property type="entry name" value="C2_domain_sf"/>
</dbReference>
<dbReference type="STRING" id="8022.A0A060XK61"/>
<dbReference type="SUPFAM" id="SSF54236">
    <property type="entry name" value="Ubiquitin-like"/>
    <property type="match status" value="1"/>
</dbReference>
<dbReference type="GO" id="GO:0048015">
    <property type="term" value="P:phosphatidylinositol-mediated signaling"/>
    <property type="evidence" value="ECO:0007669"/>
    <property type="project" value="TreeGrafter"/>
</dbReference>
<dbReference type="PANTHER" id="PTHR10336:SF6">
    <property type="entry name" value="1-PHOSPHATIDYLINOSITOL 4,5-BISPHOSPHATE PHOSPHODIESTERASE EPSILON-1"/>
    <property type="match status" value="1"/>
</dbReference>
<dbReference type="PaxDb" id="8022-A0A060XK61"/>
<dbReference type="InterPro" id="IPR000008">
    <property type="entry name" value="C2_dom"/>
</dbReference>
<dbReference type="GO" id="GO:0007186">
    <property type="term" value="P:G protein-coupled receptor signaling pathway"/>
    <property type="evidence" value="ECO:0007669"/>
    <property type="project" value="TreeGrafter"/>
</dbReference>
<feature type="domain" description="C2" evidence="1">
    <location>
        <begin position="1"/>
        <end position="78"/>
    </location>
</feature>
<dbReference type="CDD" id="cd00275">
    <property type="entry name" value="C2_PLC_like"/>
    <property type="match status" value="1"/>
</dbReference>
<dbReference type="InterPro" id="IPR001192">
    <property type="entry name" value="PI-PLC_fam"/>
</dbReference>
<organism evidence="2 3">
    <name type="scientific">Oncorhynchus mykiss</name>
    <name type="common">Rainbow trout</name>
    <name type="synonym">Salmo gairdneri</name>
    <dbReference type="NCBI Taxonomy" id="8022"/>
    <lineage>
        <taxon>Eukaryota</taxon>
        <taxon>Metazoa</taxon>
        <taxon>Chordata</taxon>
        <taxon>Craniata</taxon>
        <taxon>Vertebrata</taxon>
        <taxon>Euteleostomi</taxon>
        <taxon>Actinopterygii</taxon>
        <taxon>Neopterygii</taxon>
        <taxon>Teleostei</taxon>
        <taxon>Protacanthopterygii</taxon>
        <taxon>Salmoniformes</taxon>
        <taxon>Salmonidae</taxon>
        <taxon>Salmoninae</taxon>
        <taxon>Oncorhynchus</taxon>
    </lineage>
</organism>
<reference evidence="2" key="2">
    <citation type="submission" date="2014-03" db="EMBL/GenBank/DDBJ databases">
        <authorList>
            <person name="Genoscope - CEA"/>
        </authorList>
    </citation>
    <scope>NUCLEOTIDE SEQUENCE</scope>
</reference>
<dbReference type="Pfam" id="PF00168">
    <property type="entry name" value="C2"/>
    <property type="match status" value="1"/>
</dbReference>
<gene>
    <name evidence="2" type="ORF">GSONMT00008751001</name>
</gene>
<dbReference type="Gene3D" id="3.10.20.90">
    <property type="entry name" value="Phosphatidylinositol 3-kinase Catalytic Subunit, Chain A, domain 1"/>
    <property type="match status" value="1"/>
</dbReference>
<accession>A0A060XK61</accession>
<dbReference type="Proteomes" id="UP000193380">
    <property type="component" value="Unassembled WGS sequence"/>
</dbReference>
<dbReference type="GO" id="GO:0051209">
    <property type="term" value="P:release of sequestered calcium ion into cytosol"/>
    <property type="evidence" value="ECO:0007669"/>
    <property type="project" value="TreeGrafter"/>
</dbReference>
<dbReference type="EMBL" id="FR905510">
    <property type="protein sequence ID" value="CDQ79851.1"/>
    <property type="molecule type" value="Genomic_DNA"/>
</dbReference>
<sequence length="266" mass="30900">MQADGCHFRTKPVHRNPLNPIWNQSFHLPLLMADLAFLRFTVVEHNSSQTTAQRIISLRALRTGYRHVQLRNQHNEVLPVSSLFIYSRTSEDSGKAGSRPASWLFSTEERRAAVQYRVTVHGVPGPEPFTVVGVRERTTARELLHNILPSLSSSTLVSLPSYFLMEERVTLPRQRGEAQGEVRGERGEVRRPLLQRTIRPEEEILRVVESWNPDEGYLGRVCLKTREKVWLYFNLLKITFPFSYDQMYDFQLVKSLHIFQFCCFRA</sequence>
<reference evidence="2" key="1">
    <citation type="journal article" date="2014" name="Nat. Commun.">
        <title>The rainbow trout genome provides novel insights into evolution after whole-genome duplication in vertebrates.</title>
        <authorList>
            <person name="Berthelot C."/>
            <person name="Brunet F."/>
            <person name="Chalopin D."/>
            <person name="Juanchich A."/>
            <person name="Bernard M."/>
            <person name="Noel B."/>
            <person name="Bento P."/>
            <person name="Da Silva C."/>
            <person name="Labadie K."/>
            <person name="Alberti A."/>
            <person name="Aury J.M."/>
            <person name="Louis A."/>
            <person name="Dehais P."/>
            <person name="Bardou P."/>
            <person name="Montfort J."/>
            <person name="Klopp C."/>
            <person name="Cabau C."/>
            <person name="Gaspin C."/>
            <person name="Thorgaard G.H."/>
            <person name="Boussaha M."/>
            <person name="Quillet E."/>
            <person name="Guyomard R."/>
            <person name="Galiana D."/>
            <person name="Bobe J."/>
            <person name="Volff J.N."/>
            <person name="Genet C."/>
            <person name="Wincker P."/>
            <person name="Jaillon O."/>
            <person name="Roest Crollius H."/>
            <person name="Guiguen Y."/>
        </authorList>
    </citation>
    <scope>NUCLEOTIDE SEQUENCE [LARGE SCALE GENOMIC DNA]</scope>
</reference>
<dbReference type="PANTHER" id="PTHR10336">
    <property type="entry name" value="PHOSPHOINOSITIDE-SPECIFIC PHOSPHOLIPASE C FAMILY PROTEIN"/>
    <property type="match status" value="1"/>
</dbReference>
<dbReference type="GO" id="GO:0046488">
    <property type="term" value="P:phosphatidylinositol metabolic process"/>
    <property type="evidence" value="ECO:0007669"/>
    <property type="project" value="TreeGrafter"/>
</dbReference>
<dbReference type="GO" id="GO:0007265">
    <property type="term" value="P:Ras protein signal transduction"/>
    <property type="evidence" value="ECO:0007669"/>
    <property type="project" value="TreeGrafter"/>
</dbReference>
<dbReference type="AlphaFoldDB" id="A0A060XK61"/>
<proteinExistence type="predicted"/>
<dbReference type="GO" id="GO:0004435">
    <property type="term" value="F:phosphatidylinositol-4,5-bisphosphate phospholipase C activity"/>
    <property type="evidence" value="ECO:0007669"/>
    <property type="project" value="TreeGrafter"/>
</dbReference>